<dbReference type="Proteomes" id="UP000220353">
    <property type="component" value="Unassembled WGS sequence"/>
</dbReference>
<dbReference type="AlphaFoldDB" id="A0A2A6LY82"/>
<comment type="caution">
    <text evidence="1">The sequence shown here is derived from an EMBL/GenBank/DDBJ whole genome shotgun (WGS) entry which is preliminary data.</text>
</comment>
<evidence type="ECO:0000313" key="2">
    <source>
        <dbReference type="Proteomes" id="UP000220353"/>
    </source>
</evidence>
<proteinExistence type="predicted"/>
<gene>
    <name evidence="1" type="ORF">CO661_15690</name>
</gene>
<reference evidence="1 2" key="1">
    <citation type="submission" date="2017-09" db="EMBL/GenBank/DDBJ databases">
        <title>Comparative genomics of rhizobia isolated from Phaseolus vulgaris in China.</title>
        <authorList>
            <person name="Tong W."/>
        </authorList>
    </citation>
    <scope>NUCLEOTIDE SEQUENCE [LARGE SCALE GENOMIC DNA]</scope>
    <source>
        <strain evidence="1 2">PCH1</strain>
    </source>
</reference>
<evidence type="ECO:0000313" key="1">
    <source>
        <dbReference type="EMBL" id="PDT47109.1"/>
    </source>
</evidence>
<protein>
    <submittedName>
        <fullName evidence="1">Uncharacterized protein</fullName>
    </submittedName>
</protein>
<organism evidence="1 2">
    <name type="scientific">Rhizobium fredii</name>
    <name type="common">Sinorhizobium fredii</name>
    <dbReference type="NCBI Taxonomy" id="380"/>
    <lineage>
        <taxon>Bacteria</taxon>
        <taxon>Pseudomonadati</taxon>
        <taxon>Pseudomonadota</taxon>
        <taxon>Alphaproteobacteria</taxon>
        <taxon>Hyphomicrobiales</taxon>
        <taxon>Rhizobiaceae</taxon>
        <taxon>Sinorhizobium/Ensifer group</taxon>
        <taxon>Sinorhizobium</taxon>
    </lineage>
</organism>
<sequence length="92" mass="10024">MLFRQPPPKGSRDVRDISRARLTKCRFGVEALCVGRFSLTATADTATRVNQSKRFINHNVVVVALRGDLATRAVGNSQTQASFAIVAYCLGV</sequence>
<dbReference type="EMBL" id="NWTC01000010">
    <property type="protein sequence ID" value="PDT47109.1"/>
    <property type="molecule type" value="Genomic_DNA"/>
</dbReference>
<name>A0A2A6LY82_RHIFR</name>
<accession>A0A2A6LY82</accession>